<protein>
    <submittedName>
        <fullName evidence="2">Uncharacterized protein</fullName>
    </submittedName>
</protein>
<evidence type="ECO:0000313" key="2">
    <source>
        <dbReference type="Ensembl" id="ENSABRP00000007636.1"/>
    </source>
</evidence>
<dbReference type="AlphaFoldDB" id="A0A8B9BR42"/>
<name>A0A8B9BR42_9AVES</name>
<feature type="compositionally biased region" description="Basic residues" evidence="1">
    <location>
        <begin position="109"/>
        <end position="118"/>
    </location>
</feature>
<accession>A0A8B9BR42</accession>
<evidence type="ECO:0000256" key="1">
    <source>
        <dbReference type="SAM" id="MobiDB-lite"/>
    </source>
</evidence>
<dbReference type="Proteomes" id="UP000694426">
    <property type="component" value="Unplaced"/>
</dbReference>
<reference evidence="2" key="2">
    <citation type="submission" date="2025-09" db="UniProtKB">
        <authorList>
            <consortium name="Ensembl"/>
        </authorList>
    </citation>
    <scope>IDENTIFICATION</scope>
</reference>
<keyword evidence="3" id="KW-1185">Reference proteome</keyword>
<organism evidence="2 3">
    <name type="scientific">Anser brachyrhynchus</name>
    <name type="common">Pink-footed goose</name>
    <dbReference type="NCBI Taxonomy" id="132585"/>
    <lineage>
        <taxon>Eukaryota</taxon>
        <taxon>Metazoa</taxon>
        <taxon>Chordata</taxon>
        <taxon>Craniata</taxon>
        <taxon>Vertebrata</taxon>
        <taxon>Euteleostomi</taxon>
        <taxon>Archelosauria</taxon>
        <taxon>Archosauria</taxon>
        <taxon>Dinosauria</taxon>
        <taxon>Saurischia</taxon>
        <taxon>Theropoda</taxon>
        <taxon>Coelurosauria</taxon>
        <taxon>Aves</taxon>
        <taxon>Neognathae</taxon>
        <taxon>Galloanserae</taxon>
        <taxon>Anseriformes</taxon>
        <taxon>Anatidae</taxon>
        <taxon>Anserinae</taxon>
        <taxon>Anser</taxon>
    </lineage>
</organism>
<reference evidence="2" key="1">
    <citation type="submission" date="2025-08" db="UniProtKB">
        <authorList>
            <consortium name="Ensembl"/>
        </authorList>
    </citation>
    <scope>IDENTIFICATION</scope>
</reference>
<sequence>MGIPIVLPSLLTSCSHPHHAPVPTTFPSLLSSCPHRHHAPIPVVLPSLSPLLSRSQTHCAPGLCAGFETRLPCPKSHPFPWGLGHLDTVPRAALTPNCPQTTAHGHCTPGRRGRRVRTGRGEASWRPAAPSRGERRGRTRGNGMELGQGRVRLGVRDRFCTQRWSGTGTGCPGTWSRPRA</sequence>
<evidence type="ECO:0000313" key="3">
    <source>
        <dbReference type="Proteomes" id="UP000694426"/>
    </source>
</evidence>
<feature type="region of interest" description="Disordered" evidence="1">
    <location>
        <begin position="100"/>
        <end position="145"/>
    </location>
</feature>
<dbReference type="Ensembl" id="ENSABRT00000011001.1">
    <property type="protein sequence ID" value="ENSABRP00000007636.1"/>
    <property type="gene ID" value="ENSABRG00000007003.1"/>
</dbReference>
<proteinExistence type="predicted"/>